<name>A0A6A4KFB2_APOLU</name>
<dbReference type="GO" id="GO:0005886">
    <property type="term" value="C:plasma membrane"/>
    <property type="evidence" value="ECO:0007669"/>
    <property type="project" value="UniProtKB-SubCell"/>
</dbReference>
<dbReference type="Proteomes" id="UP000466442">
    <property type="component" value="Unassembled WGS sequence"/>
</dbReference>
<dbReference type="OrthoDB" id="6628677at2759"/>
<gene>
    <name evidence="11" type="ORF">GE061_009733</name>
</gene>
<evidence type="ECO:0000256" key="10">
    <source>
        <dbReference type="RuleBase" id="RU351113"/>
    </source>
</evidence>
<reference evidence="11" key="1">
    <citation type="journal article" date="2021" name="Mol. Ecol. Resour.">
        <title>Apolygus lucorum genome provides insights into omnivorousness and mesophyll feeding.</title>
        <authorList>
            <person name="Liu Y."/>
            <person name="Liu H."/>
            <person name="Wang H."/>
            <person name="Huang T."/>
            <person name="Liu B."/>
            <person name="Yang B."/>
            <person name="Yin L."/>
            <person name="Li B."/>
            <person name="Zhang Y."/>
            <person name="Zhang S."/>
            <person name="Jiang F."/>
            <person name="Zhang X."/>
            <person name="Ren Y."/>
            <person name="Wang B."/>
            <person name="Wang S."/>
            <person name="Lu Y."/>
            <person name="Wu K."/>
            <person name="Fan W."/>
            <person name="Wang G."/>
        </authorList>
    </citation>
    <scope>NUCLEOTIDE SEQUENCE</scope>
    <source>
        <strain evidence="11">12Hb</strain>
    </source>
</reference>
<evidence type="ECO:0000256" key="4">
    <source>
        <dbReference type="ARBA" id="ARBA00022692"/>
    </source>
</evidence>
<dbReference type="PANTHER" id="PTHR21137:SF35">
    <property type="entry name" value="ODORANT RECEPTOR 19A-RELATED"/>
    <property type="match status" value="1"/>
</dbReference>
<keyword evidence="8 10" id="KW-0675">Receptor</keyword>
<keyword evidence="5 10" id="KW-0552">Olfaction</keyword>
<feature type="transmembrane region" description="Helical" evidence="10">
    <location>
        <begin position="336"/>
        <end position="354"/>
    </location>
</feature>
<evidence type="ECO:0000256" key="2">
    <source>
        <dbReference type="ARBA" id="ARBA00022475"/>
    </source>
</evidence>
<evidence type="ECO:0000256" key="9">
    <source>
        <dbReference type="ARBA" id="ARBA00023224"/>
    </source>
</evidence>
<keyword evidence="3 10" id="KW-0716">Sensory transduction</keyword>
<evidence type="ECO:0000256" key="8">
    <source>
        <dbReference type="ARBA" id="ARBA00023170"/>
    </source>
</evidence>
<dbReference type="Pfam" id="PF02949">
    <property type="entry name" value="7tm_6"/>
    <property type="match status" value="1"/>
</dbReference>
<evidence type="ECO:0000256" key="1">
    <source>
        <dbReference type="ARBA" id="ARBA00004651"/>
    </source>
</evidence>
<evidence type="ECO:0000256" key="3">
    <source>
        <dbReference type="ARBA" id="ARBA00022606"/>
    </source>
</evidence>
<keyword evidence="4 10" id="KW-0812">Transmembrane</keyword>
<organism evidence="11 12">
    <name type="scientific">Apolygus lucorum</name>
    <name type="common">Small green plant bug</name>
    <name type="synonym">Lygocoris lucorum</name>
    <dbReference type="NCBI Taxonomy" id="248454"/>
    <lineage>
        <taxon>Eukaryota</taxon>
        <taxon>Metazoa</taxon>
        <taxon>Ecdysozoa</taxon>
        <taxon>Arthropoda</taxon>
        <taxon>Hexapoda</taxon>
        <taxon>Insecta</taxon>
        <taxon>Pterygota</taxon>
        <taxon>Neoptera</taxon>
        <taxon>Paraneoptera</taxon>
        <taxon>Hemiptera</taxon>
        <taxon>Heteroptera</taxon>
        <taxon>Panheteroptera</taxon>
        <taxon>Cimicomorpha</taxon>
        <taxon>Miridae</taxon>
        <taxon>Mirini</taxon>
        <taxon>Apolygus</taxon>
    </lineage>
</organism>
<evidence type="ECO:0000256" key="5">
    <source>
        <dbReference type="ARBA" id="ARBA00022725"/>
    </source>
</evidence>
<keyword evidence="9 10" id="KW-0807">Transducer</keyword>
<keyword evidence="6 10" id="KW-1133">Transmembrane helix</keyword>
<sequence>MYYSPWMANNCIMDTQEYKTARKKDYWYLFEMSGTILDWRPGFYIINLAYVVVMVINAVYTCACLIASIFKVDDLIDVCQYLNFVGLLFVSLSVLASLNFQRERTLETCAIGSTEFFDYGVSFSRSEEIEQYRKEGRRRMKILFMVIPPWLTIIALSLMMSGPIDAAFSYPKINATYVNGIYQMAPLKMYYLHPIDNEFIRWLTVLSQAACSGNTALVIGCADLIMFNAGQNVIIQLEILNLAVLDTDKRASKLYELKFGREPPSDPVDKTNDRPLMDIYGFCLKQIVEHHKIILRRAEVYHKIVNWPCGIVVVNGSIVVAMSLLSIMQGGGKPSVLVLSFLLIIAEVASIFMVCEIGQSITSQCERLFDSMYAFKWMDCSVEVNRAINIMKCRFRKPIIMTAGSLTPINRDTFGTMMNTAYSYINLVAASGKEDAD</sequence>
<proteinExistence type="inferred from homology"/>
<dbReference type="EMBL" id="WIXP02000002">
    <property type="protein sequence ID" value="KAF6214985.1"/>
    <property type="molecule type" value="Genomic_DNA"/>
</dbReference>
<dbReference type="GO" id="GO:0004984">
    <property type="term" value="F:olfactory receptor activity"/>
    <property type="evidence" value="ECO:0007669"/>
    <property type="project" value="InterPro"/>
</dbReference>
<evidence type="ECO:0000313" key="12">
    <source>
        <dbReference type="Proteomes" id="UP000466442"/>
    </source>
</evidence>
<dbReference type="GO" id="GO:0007165">
    <property type="term" value="P:signal transduction"/>
    <property type="evidence" value="ECO:0007669"/>
    <property type="project" value="UniProtKB-KW"/>
</dbReference>
<evidence type="ECO:0000313" key="11">
    <source>
        <dbReference type="EMBL" id="KAF6214985.1"/>
    </source>
</evidence>
<comment type="subcellular location">
    <subcellularLocation>
        <location evidence="1 10">Cell membrane</location>
        <topology evidence="1 10">Multi-pass membrane protein</topology>
    </subcellularLocation>
</comment>
<feature type="transmembrane region" description="Helical" evidence="10">
    <location>
        <begin position="81"/>
        <end position="100"/>
    </location>
</feature>
<keyword evidence="12" id="KW-1185">Reference proteome</keyword>
<evidence type="ECO:0000256" key="7">
    <source>
        <dbReference type="ARBA" id="ARBA00023136"/>
    </source>
</evidence>
<dbReference type="InterPro" id="IPR004117">
    <property type="entry name" value="7tm6_olfct_rcpt"/>
</dbReference>
<dbReference type="PANTHER" id="PTHR21137">
    <property type="entry name" value="ODORANT RECEPTOR"/>
    <property type="match status" value="1"/>
</dbReference>
<protein>
    <recommendedName>
        <fullName evidence="10">Odorant receptor</fullName>
    </recommendedName>
</protein>
<keyword evidence="7 10" id="KW-0472">Membrane</keyword>
<evidence type="ECO:0000256" key="6">
    <source>
        <dbReference type="ARBA" id="ARBA00022989"/>
    </source>
</evidence>
<comment type="caution">
    <text evidence="10">Lacks conserved residue(s) required for the propagation of feature annotation.</text>
</comment>
<dbReference type="GO" id="GO:0005549">
    <property type="term" value="F:odorant binding"/>
    <property type="evidence" value="ECO:0007669"/>
    <property type="project" value="InterPro"/>
</dbReference>
<comment type="similarity">
    <text evidence="10">Belongs to the insect chemoreceptor superfamily. Heteromeric odorant receptor channel (TC 1.A.69) family.</text>
</comment>
<feature type="transmembrane region" description="Helical" evidence="10">
    <location>
        <begin position="304"/>
        <end position="324"/>
    </location>
</feature>
<feature type="transmembrane region" description="Helical" evidence="10">
    <location>
        <begin position="42"/>
        <end position="69"/>
    </location>
</feature>
<dbReference type="AlphaFoldDB" id="A0A6A4KFB2"/>
<keyword evidence="2" id="KW-1003">Cell membrane</keyword>
<feature type="transmembrane region" description="Helical" evidence="10">
    <location>
        <begin position="142"/>
        <end position="160"/>
    </location>
</feature>
<comment type="caution">
    <text evidence="11">The sequence shown here is derived from an EMBL/GenBank/DDBJ whole genome shotgun (WGS) entry which is preliminary data.</text>
</comment>
<accession>A0A6A4KFB2</accession>